<organism evidence="4 5">
    <name type="scientific">Alligator mississippiensis</name>
    <name type="common">American alligator</name>
    <dbReference type="NCBI Taxonomy" id="8496"/>
    <lineage>
        <taxon>Eukaryota</taxon>
        <taxon>Metazoa</taxon>
        <taxon>Chordata</taxon>
        <taxon>Craniata</taxon>
        <taxon>Vertebrata</taxon>
        <taxon>Euteleostomi</taxon>
        <taxon>Archelosauria</taxon>
        <taxon>Archosauria</taxon>
        <taxon>Crocodylia</taxon>
        <taxon>Alligatoridae</taxon>
        <taxon>Alligatorinae</taxon>
        <taxon>Alligator</taxon>
    </lineage>
</organism>
<feature type="compositionally biased region" description="Basic and acidic residues" evidence="2">
    <location>
        <begin position="341"/>
        <end position="355"/>
    </location>
</feature>
<feature type="domain" description="UBX" evidence="3">
    <location>
        <begin position="113"/>
        <end position="190"/>
    </location>
</feature>
<dbReference type="GO" id="GO:0005783">
    <property type="term" value="C:endoplasmic reticulum"/>
    <property type="evidence" value="ECO:0007669"/>
    <property type="project" value="TreeGrafter"/>
</dbReference>
<feature type="compositionally biased region" description="Basic and acidic residues" evidence="2">
    <location>
        <begin position="42"/>
        <end position="69"/>
    </location>
</feature>
<evidence type="ECO:0000256" key="1">
    <source>
        <dbReference type="ARBA" id="ARBA00040925"/>
    </source>
</evidence>
<dbReference type="AlphaFoldDB" id="A0A151NAI7"/>
<sequence length="543" mass="58264">MRSAQPETGVARMRAGRNRRKSRVRMPVLPGPGPAAPPAGRARADREEFEEQQRARLAREVKAERQKKQREHELVLQRIADDRRNVQAKAQLAPKPEASTTLGHRAKGSAAGAGDGQCLLMIRLPSGQALRERFAADCPLRRVQRRLQALHPELPPFTLLQTFPRRRFGPADLPCSLQSLGLAPSATLCVQATETSSPEPSPPGPRAPQKGALPREGPRLQHQAPPAPEHAWGQGEVLGLALEQVGAAGVFPAGEELGPVLSAPAHRVVPGSPGVRGLWESAFPPHHRWGPGQRLTAESQEQEPLARAGHGLLDEEPPPPDVGPAPSLPSPSRRWSPGLGEPRHRWPAEGNRLRPADAGPDMSPPELSDAAAQAAEQRWHQATQGPPTEAPPAPGSGRPSPYAHVPSLCQLALGAASSLLTAPSKQYCSSLAALTPTLAERLLAQLARDGQLHPRALALFFGCPLQRLVLDCYPYATNALLRPLPAFPGLTHLSLASCSLLTDQGLSVLRHLRRLQHVNLAACSKLTDCCLLYVQGTAPHIPP</sequence>
<feature type="compositionally biased region" description="Pro residues" evidence="2">
    <location>
        <begin position="319"/>
        <end position="329"/>
    </location>
</feature>
<proteinExistence type="predicted"/>
<accession>A0A151NAI7</accession>
<dbReference type="GO" id="GO:0036503">
    <property type="term" value="P:ERAD pathway"/>
    <property type="evidence" value="ECO:0007669"/>
    <property type="project" value="TreeGrafter"/>
</dbReference>
<dbReference type="PROSITE" id="PS50033">
    <property type="entry name" value="UBX"/>
    <property type="match status" value="1"/>
</dbReference>
<dbReference type="EMBL" id="AKHW03003643">
    <property type="protein sequence ID" value="KYO33824.1"/>
    <property type="molecule type" value="Genomic_DNA"/>
</dbReference>
<dbReference type="InterPro" id="IPR029071">
    <property type="entry name" value="Ubiquitin-like_domsf"/>
</dbReference>
<dbReference type="STRING" id="8496.A0A151NAI7"/>
<name>A0A151NAI7_ALLMI</name>
<dbReference type="Pfam" id="PF00789">
    <property type="entry name" value="UBX"/>
    <property type="match status" value="1"/>
</dbReference>
<protein>
    <recommendedName>
        <fullName evidence="1">UBX domain-containing protein 4</fullName>
    </recommendedName>
</protein>
<feature type="region of interest" description="Disordered" evidence="2">
    <location>
        <begin position="282"/>
        <end position="401"/>
    </location>
</feature>
<keyword evidence="5" id="KW-1185">Reference proteome</keyword>
<evidence type="ECO:0000313" key="4">
    <source>
        <dbReference type="EMBL" id="KYO33824.1"/>
    </source>
</evidence>
<feature type="region of interest" description="Disordered" evidence="2">
    <location>
        <begin position="191"/>
        <end position="231"/>
    </location>
</feature>
<dbReference type="InterPro" id="IPR032675">
    <property type="entry name" value="LRR_dom_sf"/>
</dbReference>
<dbReference type="Proteomes" id="UP000050525">
    <property type="component" value="Unassembled WGS sequence"/>
</dbReference>
<reference evidence="4 5" key="1">
    <citation type="journal article" date="2012" name="Genome Biol.">
        <title>Sequencing three crocodilian genomes to illuminate the evolution of archosaurs and amniotes.</title>
        <authorList>
            <person name="St John J.A."/>
            <person name="Braun E.L."/>
            <person name="Isberg S.R."/>
            <person name="Miles L.G."/>
            <person name="Chong A.Y."/>
            <person name="Gongora J."/>
            <person name="Dalzell P."/>
            <person name="Moran C."/>
            <person name="Bed'hom B."/>
            <person name="Abzhanov A."/>
            <person name="Burgess S.C."/>
            <person name="Cooksey A.M."/>
            <person name="Castoe T.A."/>
            <person name="Crawford N.G."/>
            <person name="Densmore L.D."/>
            <person name="Drew J.C."/>
            <person name="Edwards S.V."/>
            <person name="Faircloth B.C."/>
            <person name="Fujita M.K."/>
            <person name="Greenwold M.J."/>
            <person name="Hoffmann F.G."/>
            <person name="Howard J.M."/>
            <person name="Iguchi T."/>
            <person name="Janes D.E."/>
            <person name="Khan S.Y."/>
            <person name="Kohno S."/>
            <person name="de Koning A.J."/>
            <person name="Lance S.L."/>
            <person name="McCarthy F.M."/>
            <person name="McCormack J.E."/>
            <person name="Merchant M.E."/>
            <person name="Peterson D.G."/>
            <person name="Pollock D.D."/>
            <person name="Pourmand N."/>
            <person name="Raney B.J."/>
            <person name="Roessler K.A."/>
            <person name="Sanford J.R."/>
            <person name="Sawyer R.H."/>
            <person name="Schmidt C.J."/>
            <person name="Triplett E.W."/>
            <person name="Tuberville T.D."/>
            <person name="Venegas-Anaya M."/>
            <person name="Howard J.T."/>
            <person name="Jarvis E.D."/>
            <person name="Guillette L.J.Jr."/>
            <person name="Glenn T.C."/>
            <person name="Green R.E."/>
            <person name="Ray D.A."/>
        </authorList>
    </citation>
    <scope>NUCLEOTIDE SEQUENCE [LARGE SCALE GENOMIC DNA]</scope>
    <source>
        <strain evidence="4">KSC_2009_1</strain>
    </source>
</reference>
<dbReference type="PANTHER" id="PTHR46424">
    <property type="entry name" value="UBX DOMAIN-CONTAINING PROTEIN 4"/>
    <property type="match status" value="1"/>
</dbReference>
<feature type="region of interest" description="Disordered" evidence="2">
    <location>
        <begin position="1"/>
        <end position="69"/>
    </location>
</feature>
<evidence type="ECO:0000313" key="5">
    <source>
        <dbReference type="Proteomes" id="UP000050525"/>
    </source>
</evidence>
<feature type="region of interest" description="Disordered" evidence="2">
    <location>
        <begin position="89"/>
        <end position="113"/>
    </location>
</feature>
<dbReference type="Gene3D" id="3.10.20.90">
    <property type="entry name" value="Phosphatidylinositol 3-kinase Catalytic Subunit, Chain A, domain 1"/>
    <property type="match status" value="1"/>
</dbReference>
<dbReference type="PANTHER" id="PTHR46424:SF1">
    <property type="entry name" value="UBX DOMAIN-CONTAINING PROTEIN 4"/>
    <property type="match status" value="1"/>
</dbReference>
<evidence type="ECO:0000259" key="3">
    <source>
        <dbReference type="PROSITE" id="PS50033"/>
    </source>
</evidence>
<dbReference type="InterPro" id="IPR001012">
    <property type="entry name" value="UBX_dom"/>
</dbReference>
<dbReference type="SMART" id="SM00166">
    <property type="entry name" value="UBX"/>
    <property type="match status" value="1"/>
</dbReference>
<dbReference type="SUPFAM" id="SSF52047">
    <property type="entry name" value="RNI-like"/>
    <property type="match status" value="1"/>
</dbReference>
<gene>
    <name evidence="4" type="ORF">Y1Q_0018101</name>
</gene>
<feature type="compositionally biased region" description="Basic residues" evidence="2">
    <location>
        <begin position="14"/>
        <end position="24"/>
    </location>
</feature>
<dbReference type="Gene3D" id="3.80.10.10">
    <property type="entry name" value="Ribonuclease Inhibitor"/>
    <property type="match status" value="1"/>
</dbReference>
<dbReference type="eggNOG" id="ENOG502S6MI">
    <property type="taxonomic scope" value="Eukaryota"/>
</dbReference>
<dbReference type="SUPFAM" id="SSF54236">
    <property type="entry name" value="Ubiquitin-like"/>
    <property type="match status" value="1"/>
</dbReference>
<comment type="caution">
    <text evidence="4">The sequence shown here is derived from an EMBL/GenBank/DDBJ whole genome shotgun (WGS) entry which is preliminary data.</text>
</comment>
<evidence type="ECO:0000256" key="2">
    <source>
        <dbReference type="SAM" id="MobiDB-lite"/>
    </source>
</evidence>
<feature type="compositionally biased region" description="Low complexity" evidence="2">
    <location>
        <begin position="330"/>
        <end position="340"/>
    </location>
</feature>